<dbReference type="PANTHER" id="PTHR48027">
    <property type="entry name" value="HETEROGENEOUS NUCLEAR RIBONUCLEOPROTEIN 87F-RELATED"/>
    <property type="match status" value="1"/>
</dbReference>
<dbReference type="Proteomes" id="UP000177208">
    <property type="component" value="Unassembled WGS sequence"/>
</dbReference>
<comment type="caution">
    <text evidence="3">The sequence shown here is derived from an EMBL/GenBank/DDBJ whole genome shotgun (WGS) entry which is preliminary data.</text>
</comment>
<keyword evidence="1" id="KW-0694">RNA-binding</keyword>
<dbReference type="Gene3D" id="3.30.70.330">
    <property type="match status" value="1"/>
</dbReference>
<organism evidence="3 4">
    <name type="scientific">Candidatus Roizmanbacteria bacterium RIFCSPHIGHO2_01_FULL_39_12c</name>
    <dbReference type="NCBI Taxonomy" id="1802031"/>
    <lineage>
        <taxon>Bacteria</taxon>
        <taxon>Candidatus Roizmaniibacteriota</taxon>
    </lineage>
</organism>
<dbReference type="GO" id="GO:0003723">
    <property type="term" value="F:RNA binding"/>
    <property type="evidence" value="ECO:0007669"/>
    <property type="project" value="UniProtKB-KW"/>
</dbReference>
<dbReference type="PROSITE" id="PS50102">
    <property type="entry name" value="RRM"/>
    <property type="match status" value="1"/>
</dbReference>
<dbReference type="CDD" id="cd00590">
    <property type="entry name" value="RRM_SF"/>
    <property type="match status" value="1"/>
</dbReference>
<dbReference type="SMART" id="SM00360">
    <property type="entry name" value="RRM"/>
    <property type="match status" value="1"/>
</dbReference>
<feature type="domain" description="RRM" evidence="2">
    <location>
        <begin position="3"/>
        <end position="81"/>
    </location>
</feature>
<name>A0A1F7G9X0_9BACT</name>
<accession>A0A1F7G9X0</accession>
<evidence type="ECO:0000313" key="3">
    <source>
        <dbReference type="EMBL" id="OGK15733.1"/>
    </source>
</evidence>
<proteinExistence type="predicted"/>
<dbReference type="InterPro" id="IPR035979">
    <property type="entry name" value="RBD_domain_sf"/>
</dbReference>
<reference evidence="3 4" key="1">
    <citation type="journal article" date="2016" name="Nat. Commun.">
        <title>Thousands of microbial genomes shed light on interconnected biogeochemical processes in an aquifer system.</title>
        <authorList>
            <person name="Anantharaman K."/>
            <person name="Brown C.T."/>
            <person name="Hug L.A."/>
            <person name="Sharon I."/>
            <person name="Castelle C.J."/>
            <person name="Probst A.J."/>
            <person name="Thomas B.C."/>
            <person name="Singh A."/>
            <person name="Wilkins M.J."/>
            <person name="Karaoz U."/>
            <person name="Brodie E.L."/>
            <person name="Williams K.H."/>
            <person name="Hubbard S.S."/>
            <person name="Banfield J.F."/>
        </authorList>
    </citation>
    <scope>NUCLEOTIDE SEQUENCE [LARGE SCALE GENOMIC DNA]</scope>
</reference>
<evidence type="ECO:0000313" key="4">
    <source>
        <dbReference type="Proteomes" id="UP000177208"/>
    </source>
</evidence>
<sequence>MNNKIFIGNISPSTNEQDLRDMLSGITEVISVRMPTGMDSKKNAGYAYITLVNSDKIQETVRKFNNTLLKGNKIKVIKAHPIDQDDAYFAKRSRYFRYNNLKRR</sequence>
<dbReference type="SUPFAM" id="SSF54928">
    <property type="entry name" value="RNA-binding domain, RBD"/>
    <property type="match status" value="1"/>
</dbReference>
<evidence type="ECO:0000259" key="2">
    <source>
        <dbReference type="PROSITE" id="PS50102"/>
    </source>
</evidence>
<dbReference type="InterPro" id="IPR052462">
    <property type="entry name" value="SLIRP/GR-RBP-like"/>
</dbReference>
<gene>
    <name evidence="3" type="ORF">A2774_00615</name>
</gene>
<dbReference type="InterPro" id="IPR012677">
    <property type="entry name" value="Nucleotide-bd_a/b_plait_sf"/>
</dbReference>
<dbReference type="AlphaFoldDB" id="A0A1F7G9X0"/>
<dbReference type="Pfam" id="PF00076">
    <property type="entry name" value="RRM_1"/>
    <property type="match status" value="1"/>
</dbReference>
<protein>
    <recommendedName>
        <fullName evidence="2">RRM domain-containing protein</fullName>
    </recommendedName>
</protein>
<dbReference type="EMBL" id="MFZG01000033">
    <property type="protein sequence ID" value="OGK15733.1"/>
    <property type="molecule type" value="Genomic_DNA"/>
</dbReference>
<dbReference type="InterPro" id="IPR000504">
    <property type="entry name" value="RRM_dom"/>
</dbReference>
<evidence type="ECO:0000256" key="1">
    <source>
        <dbReference type="ARBA" id="ARBA00022884"/>
    </source>
</evidence>